<organism evidence="2 3">
    <name type="scientific">Ectobacillus antri</name>
    <dbReference type="NCBI Taxonomy" id="2486280"/>
    <lineage>
        <taxon>Bacteria</taxon>
        <taxon>Bacillati</taxon>
        <taxon>Bacillota</taxon>
        <taxon>Bacilli</taxon>
        <taxon>Bacillales</taxon>
        <taxon>Bacillaceae</taxon>
        <taxon>Ectobacillus</taxon>
    </lineage>
</organism>
<dbReference type="PANTHER" id="PTHR13627">
    <property type="entry name" value="FUKUTIN RELATED PROTEIN"/>
    <property type="match status" value="1"/>
</dbReference>
<protein>
    <submittedName>
        <fullName evidence="2">LicD family protein</fullName>
    </submittedName>
</protein>
<accession>A0ABT6H6Z9</accession>
<dbReference type="EMBL" id="JARULN010000019">
    <property type="protein sequence ID" value="MDG5755117.1"/>
    <property type="molecule type" value="Genomic_DNA"/>
</dbReference>
<dbReference type="Proteomes" id="UP001218246">
    <property type="component" value="Unassembled WGS sequence"/>
</dbReference>
<comment type="caution">
    <text evidence="2">The sequence shown here is derived from an EMBL/GenBank/DDBJ whole genome shotgun (WGS) entry which is preliminary data.</text>
</comment>
<dbReference type="PANTHER" id="PTHR13627:SF31">
    <property type="entry name" value="RIBITOL 5-PHOSPHATE TRANSFERASE FKRP"/>
    <property type="match status" value="1"/>
</dbReference>
<evidence type="ECO:0000313" key="3">
    <source>
        <dbReference type="Proteomes" id="UP001218246"/>
    </source>
</evidence>
<feature type="domain" description="LicD/FKTN/FKRP nucleotidyltransferase" evidence="1">
    <location>
        <begin position="67"/>
        <end position="96"/>
    </location>
</feature>
<proteinExistence type="predicted"/>
<evidence type="ECO:0000259" key="1">
    <source>
        <dbReference type="Pfam" id="PF04991"/>
    </source>
</evidence>
<dbReference type="Pfam" id="PF04991">
    <property type="entry name" value="LicD"/>
    <property type="match status" value="1"/>
</dbReference>
<reference evidence="2 3" key="1">
    <citation type="submission" date="2023-04" db="EMBL/GenBank/DDBJ databases">
        <title>Ectobacillus antri isolated from activated sludge.</title>
        <authorList>
            <person name="Yan P."/>
            <person name="Liu X."/>
        </authorList>
    </citation>
    <scope>NUCLEOTIDE SEQUENCE [LARGE SCALE GENOMIC DNA]</scope>
    <source>
        <strain evidence="2 3">C18H</strain>
    </source>
</reference>
<gene>
    <name evidence="2" type="ORF">P6P90_14300</name>
</gene>
<name>A0ABT6H6Z9_9BACI</name>
<sequence>MEAIVNQLKKHLRNMKVYELLKANPLLAKVNAGYRAKQTQEKSKKLQEHGLQALALMKEALLATEHEFWLDYGTLLGAIREKDFIGHDFDIDFGVLYINNEKVKQLGECLLTKGFSKSRTFDLDGRIVEETYLYEGVHIDLFYYESSAPGKVSCYSLEAGEHTKYTYPEGREEITNLVVKKITSSFNGTTTIDFKGHTFPVPANHHEYLTDNYGETYMIKNANWDWTTSVSNFEVLNHQGVTKAVIYK</sequence>
<dbReference type="RefSeq" id="WP_164464222.1">
    <property type="nucleotide sequence ID" value="NZ_JARRRY010000010.1"/>
</dbReference>
<dbReference type="InterPro" id="IPR052613">
    <property type="entry name" value="LicD_transferase"/>
</dbReference>
<keyword evidence="3" id="KW-1185">Reference proteome</keyword>
<dbReference type="InterPro" id="IPR007074">
    <property type="entry name" value="LicD/FKTN/FKRP_NTP_transf"/>
</dbReference>
<evidence type="ECO:0000313" key="2">
    <source>
        <dbReference type="EMBL" id="MDG5755117.1"/>
    </source>
</evidence>